<keyword evidence="2" id="KW-1185">Reference proteome</keyword>
<dbReference type="Proteomes" id="UP001497512">
    <property type="component" value="Chromosome 1"/>
</dbReference>
<gene>
    <name evidence="1" type="ORF">CSSPTR1EN2_LOCUS916</name>
</gene>
<sequence>MSIPPCPICQNCGMPSTKEEETIGITLLFSKLSRQVLCVEAGKDFVDMLVGFLTLPMGCIVKLLTQAAMIHKPETYVVVLAPSSPPLLMPPSLPYTPSPKKAKQKCNEHFAMTSISNVFDSVVRFEASTMVIDKKCLLDPKPMNGFAGKLLSSINSTPKGGVLASGSFSQSDNYYGCGQKCSFVTTILGTKCPKHKSRKMETILKLVEDLESPEAEEQQQQESRGLNCEPFIFGPPSPPNRRSIRVKNNINLDVPQRPQTSRGLNVDAELTMVTTTATSRSPIHPIVASRKSVKGDLLRGYVKGGIQFMITNTLDIFASSGIKALITLNMLKTEKVGDLDTIDVPVNVEEMLQLLKASFSSTNVLNDVFGKYCENAKGGSKINQNNTFFFPQCVNPPCCQCSRMGPPIHPAHSNSSE</sequence>
<dbReference type="PANTHER" id="PTHR33103">
    <property type="entry name" value="OS01G0153900 PROTEIN"/>
    <property type="match status" value="1"/>
</dbReference>
<evidence type="ECO:0000313" key="1">
    <source>
        <dbReference type="EMBL" id="CAK9190490.1"/>
    </source>
</evidence>
<protein>
    <submittedName>
        <fullName evidence="1">Uncharacterized protein</fullName>
    </submittedName>
</protein>
<accession>A0ABP0T9S5</accession>
<name>A0ABP0T9S5_9BRYO</name>
<dbReference type="EMBL" id="OZ019893">
    <property type="protein sequence ID" value="CAK9190490.1"/>
    <property type="molecule type" value="Genomic_DNA"/>
</dbReference>
<dbReference type="PANTHER" id="PTHR33103:SF19">
    <property type="entry name" value="OS09G0544700 PROTEIN"/>
    <property type="match status" value="1"/>
</dbReference>
<reference evidence="1 2" key="1">
    <citation type="submission" date="2024-02" db="EMBL/GenBank/DDBJ databases">
        <authorList>
            <consortium name="ELIXIR-Norway"/>
            <consortium name="Elixir Norway"/>
        </authorList>
    </citation>
    <scope>NUCLEOTIDE SEQUENCE [LARGE SCALE GENOMIC DNA]</scope>
</reference>
<organism evidence="1 2">
    <name type="scientific">Sphagnum troendelagicum</name>
    <dbReference type="NCBI Taxonomy" id="128251"/>
    <lineage>
        <taxon>Eukaryota</taxon>
        <taxon>Viridiplantae</taxon>
        <taxon>Streptophyta</taxon>
        <taxon>Embryophyta</taxon>
        <taxon>Bryophyta</taxon>
        <taxon>Sphagnophytina</taxon>
        <taxon>Sphagnopsida</taxon>
        <taxon>Sphagnales</taxon>
        <taxon>Sphagnaceae</taxon>
        <taxon>Sphagnum</taxon>
    </lineage>
</organism>
<dbReference type="Pfam" id="PF05056">
    <property type="entry name" value="DUF674"/>
    <property type="match status" value="2"/>
</dbReference>
<dbReference type="InterPro" id="IPR007750">
    <property type="entry name" value="DUF674"/>
</dbReference>
<evidence type="ECO:0000313" key="2">
    <source>
        <dbReference type="Proteomes" id="UP001497512"/>
    </source>
</evidence>
<proteinExistence type="predicted"/>